<organism evidence="1 2">
    <name type="scientific">Dictyocaulus viviparus</name>
    <name type="common">Bovine lungworm</name>
    <dbReference type="NCBI Taxonomy" id="29172"/>
    <lineage>
        <taxon>Eukaryota</taxon>
        <taxon>Metazoa</taxon>
        <taxon>Ecdysozoa</taxon>
        <taxon>Nematoda</taxon>
        <taxon>Chromadorea</taxon>
        <taxon>Rhabditida</taxon>
        <taxon>Rhabditina</taxon>
        <taxon>Rhabditomorpha</taxon>
        <taxon>Strongyloidea</taxon>
        <taxon>Metastrongylidae</taxon>
        <taxon>Dictyocaulus</taxon>
    </lineage>
</organism>
<dbReference type="EMBL" id="KN716969">
    <property type="protein sequence ID" value="KJH40916.1"/>
    <property type="molecule type" value="Genomic_DNA"/>
</dbReference>
<accession>A0A0D8XER1</accession>
<reference evidence="1 2" key="1">
    <citation type="submission" date="2013-11" db="EMBL/GenBank/DDBJ databases">
        <title>Draft genome of the bovine lungworm Dictyocaulus viviparus.</title>
        <authorList>
            <person name="Mitreva M."/>
        </authorList>
    </citation>
    <scope>NUCLEOTIDE SEQUENCE [LARGE SCALE GENOMIC DNA]</scope>
    <source>
        <strain evidence="1 2">HannoverDv2000</strain>
    </source>
</reference>
<evidence type="ECO:0000313" key="1">
    <source>
        <dbReference type="EMBL" id="KJH40916.1"/>
    </source>
</evidence>
<reference evidence="2" key="2">
    <citation type="journal article" date="2016" name="Sci. Rep.">
        <title>Dictyocaulus viviparus genome, variome and transcriptome elucidate lungworm biology and support future intervention.</title>
        <authorList>
            <person name="McNulty S.N."/>
            <person name="Strube C."/>
            <person name="Rosa B.A."/>
            <person name="Martin J.C."/>
            <person name="Tyagi R."/>
            <person name="Choi Y.J."/>
            <person name="Wang Q."/>
            <person name="Hallsworth Pepin K."/>
            <person name="Zhang X."/>
            <person name="Ozersky P."/>
            <person name="Wilson R.K."/>
            <person name="Sternberg P.W."/>
            <person name="Gasser R.B."/>
            <person name="Mitreva M."/>
        </authorList>
    </citation>
    <scope>NUCLEOTIDE SEQUENCE [LARGE SCALE GENOMIC DNA]</scope>
    <source>
        <strain evidence="2">HannoverDv2000</strain>
    </source>
</reference>
<sequence>MSVEETSDKLVGQNMANVLAHDWIHEVEREETIGTETVNEGEVEEFIEVDGVVDEHSIGRHIQLYPNEVVSSSLRNGSEIYSGNVSAAEDLTMNLPDLMSRVISFTNGSKMYLCFSKKCRKQLSFEGHLYNIDGYVSTFDANVLSLIVKSTNWNLWRCANPSCTGAIRTSPSITELRIREPHNDSCRREDIQIRLRIAVYDLRLMAEFTDLPLDALYDAYLDKVMNEYKDIAHLFPPFETLKMNLEEHRCHLTCSQCGLHDFQSVCVSCNTEFRSTPESSSQDQLVEHVFFDHKRKSAVINRFTFDEPGLFEVYNNRGFFQQWVRELQYHSKFRLKKMCLHDENMYYLCQSDVRHFKNNHSRFTIPSMHCTAFIRVHDWRHVIQGEVNEVVVDYCLDHSFHNEESMDSLSSYKDTKLFTPEVFIRDLAARRERTQQLIQDKGLQRIKRRCQPPSILISNAIHKSRKLETIGSNSSTYNIIGDSMGNCSKEGDELTDNNDVFGISRSQQRQKVVQQLVQGRCPSRDYARRLSPPRCITKRENFADSDTYDSVLQFEISCDMLKERMQYARNIRTANHYLARLTHIVDDVMADPLCAPSNLMESTPNIIRSSKHGVSHSTKMPLFFPISSPSSTSQVVEYKKTSNLSREPKSEPNDSFPLCQKVLVRKGDKGQLVVVKRTILGKVRKVISDTEMKANQKLSHQEVQSLSQADSLFLQKEGTDGKTTISTMMETNATRRSRNRRRTHL</sequence>
<protein>
    <submittedName>
        <fullName evidence="1">Uncharacterized protein</fullName>
    </submittedName>
</protein>
<dbReference type="Proteomes" id="UP000053766">
    <property type="component" value="Unassembled WGS sequence"/>
</dbReference>
<keyword evidence="2" id="KW-1185">Reference proteome</keyword>
<gene>
    <name evidence="1" type="ORF">DICVIV_13119</name>
</gene>
<dbReference type="OrthoDB" id="5808382at2759"/>
<dbReference type="STRING" id="29172.A0A0D8XER1"/>
<evidence type="ECO:0000313" key="2">
    <source>
        <dbReference type="Proteomes" id="UP000053766"/>
    </source>
</evidence>
<proteinExistence type="predicted"/>
<name>A0A0D8XER1_DICVI</name>
<dbReference type="AlphaFoldDB" id="A0A0D8XER1"/>